<dbReference type="AlphaFoldDB" id="A7MGV5"/>
<evidence type="ECO:0000313" key="1">
    <source>
        <dbReference type="EMBL" id="ABU76019.1"/>
    </source>
</evidence>
<gene>
    <name evidence="1" type="ordered locus">ESA_00742</name>
</gene>
<organism evidence="1 2">
    <name type="scientific">Cronobacter sakazakii (strain ATCC BAA-894)</name>
    <name type="common">Enterobacter sakazakii</name>
    <dbReference type="NCBI Taxonomy" id="290339"/>
    <lineage>
        <taxon>Bacteria</taxon>
        <taxon>Pseudomonadati</taxon>
        <taxon>Pseudomonadota</taxon>
        <taxon>Gammaproteobacteria</taxon>
        <taxon>Enterobacterales</taxon>
        <taxon>Enterobacteriaceae</taxon>
        <taxon>Cronobacter</taxon>
    </lineage>
</organism>
<dbReference type="HOGENOM" id="CLU_3182672_0_0_6"/>
<dbReference type="Proteomes" id="UP000000260">
    <property type="component" value="Chromosome"/>
</dbReference>
<dbReference type="KEGG" id="esa:ESA_00742"/>
<protein>
    <submittedName>
        <fullName evidence="1">Uncharacterized protein</fullName>
    </submittedName>
</protein>
<keyword evidence="2" id="KW-1185">Reference proteome</keyword>
<reference evidence="1 2" key="1">
    <citation type="journal article" date="2010" name="PLoS ONE">
        <title>Genome sequence of Cronobacter sakazakii BAA-894 and comparative genomic hybridization analysis with other Cronobacter species.</title>
        <authorList>
            <person name="Kucerova E."/>
            <person name="Clifton S.W."/>
            <person name="Xia X.Q."/>
            <person name="Long F."/>
            <person name="Porwollik S."/>
            <person name="Fulton L."/>
            <person name="Fronick C."/>
            <person name="Minx P."/>
            <person name="Kyung K."/>
            <person name="Warren W."/>
            <person name="Fulton R."/>
            <person name="Feng D."/>
            <person name="Wollam A."/>
            <person name="Shah N."/>
            <person name="Bhonagiri V."/>
            <person name="Nash W.E."/>
            <person name="Hallsworth-Pepin K."/>
            <person name="Wilson R.K."/>
            <person name="McClelland M."/>
            <person name="Forsythe S.J."/>
        </authorList>
    </citation>
    <scope>NUCLEOTIDE SEQUENCE [LARGE SCALE GENOMIC DNA]</scope>
    <source>
        <strain evidence="1 2">ATCC BAA-894</strain>
    </source>
</reference>
<sequence>MRQYVASQQHVSWGFLAYLALLNRHRIKSWLWLTNVSDYRLRRYVV</sequence>
<dbReference type="EMBL" id="CP000783">
    <property type="protein sequence ID" value="ABU76019.1"/>
    <property type="molecule type" value="Genomic_DNA"/>
</dbReference>
<accession>A7MGV5</accession>
<name>A7MGV5_CROS8</name>
<evidence type="ECO:0000313" key="2">
    <source>
        <dbReference type="Proteomes" id="UP000000260"/>
    </source>
</evidence>
<proteinExistence type="predicted"/>